<dbReference type="OrthoDB" id="551633at2759"/>
<feature type="compositionally biased region" description="Basic and acidic residues" evidence="5">
    <location>
        <begin position="117"/>
        <end position="126"/>
    </location>
</feature>
<accession>A0A2T0A1N6</accession>
<dbReference type="GO" id="GO:0005730">
    <property type="term" value="C:nucleolus"/>
    <property type="evidence" value="ECO:0007669"/>
    <property type="project" value="UniProtKB-SubCell"/>
</dbReference>
<feature type="compositionally biased region" description="Acidic residues" evidence="5">
    <location>
        <begin position="144"/>
        <end position="153"/>
    </location>
</feature>
<dbReference type="Proteomes" id="UP000239560">
    <property type="component" value="Unassembled WGS sequence"/>
</dbReference>
<evidence type="ECO:0000256" key="1">
    <source>
        <dbReference type="ARBA" id="ARBA00004604"/>
    </source>
</evidence>
<sequence>MAPSRSSSAKKGKGKASGLDENGRPPKIKRVKEVVFDADSRKEYLTGFSKRKKAKQTARRNKAIEREKEALRDMRRQASLQFALTGCRSGSQRVQREWQRSGVDRRLAGSAIPSNTIREERKERAAHNVKVAREMYGGKSSYADGDEEDDEEAGTGSEGTSDEEGSDEEGPAAAYETPDAMTTVVVESLSLSRSPTPEPLPPAPSAASASTSAAQQSSLYKKRVKNAVQARPKLTRQEKKDRATGGKKTKKKMASKMKGTKGRANK</sequence>
<name>A0A2T0A1N6_RHOTO</name>
<dbReference type="Pfam" id="PF09805">
    <property type="entry name" value="Nop25"/>
    <property type="match status" value="1"/>
</dbReference>
<keyword evidence="3" id="KW-0175">Coiled coil</keyword>
<evidence type="ECO:0000256" key="2">
    <source>
        <dbReference type="ARBA" id="ARBA00007175"/>
    </source>
</evidence>
<keyword evidence="4" id="KW-0539">Nucleus</keyword>
<dbReference type="InterPro" id="IPR019186">
    <property type="entry name" value="Nucleolar_protein_12"/>
</dbReference>
<feature type="compositionally biased region" description="Acidic residues" evidence="5">
    <location>
        <begin position="160"/>
        <end position="170"/>
    </location>
</feature>
<comment type="subcellular location">
    <subcellularLocation>
        <location evidence="1">Nucleus</location>
        <location evidence="1">Nucleolus</location>
    </subcellularLocation>
</comment>
<evidence type="ECO:0000256" key="4">
    <source>
        <dbReference type="ARBA" id="ARBA00023242"/>
    </source>
</evidence>
<feature type="region of interest" description="Disordered" evidence="5">
    <location>
        <begin position="88"/>
        <end position="266"/>
    </location>
</feature>
<gene>
    <name evidence="6" type="ORF">AAT19DRAFT_10034</name>
</gene>
<dbReference type="AlphaFoldDB" id="A0A2T0A1N6"/>
<reference evidence="6 7" key="1">
    <citation type="journal article" date="2018" name="Elife">
        <title>Functional genomics of lipid metabolism in the oleaginous yeast Rhodosporidium toruloides.</title>
        <authorList>
            <person name="Coradetti S.T."/>
            <person name="Pinel D."/>
            <person name="Geiselman G."/>
            <person name="Ito M."/>
            <person name="Mondo S."/>
            <person name="Reilly M.C."/>
            <person name="Cheng Y.F."/>
            <person name="Bauer S."/>
            <person name="Grigoriev I."/>
            <person name="Gladden J.M."/>
            <person name="Simmons B.A."/>
            <person name="Brem R."/>
            <person name="Arkin A.P."/>
            <person name="Skerker J.M."/>
        </authorList>
    </citation>
    <scope>NUCLEOTIDE SEQUENCE [LARGE SCALE GENOMIC DNA]</scope>
    <source>
        <strain evidence="6 7">NBRC 0880</strain>
    </source>
</reference>
<feature type="compositionally biased region" description="Basic and acidic residues" evidence="5">
    <location>
        <begin position="235"/>
        <end position="244"/>
    </location>
</feature>
<evidence type="ECO:0000313" key="6">
    <source>
        <dbReference type="EMBL" id="PRQ71919.1"/>
    </source>
</evidence>
<evidence type="ECO:0000313" key="7">
    <source>
        <dbReference type="Proteomes" id="UP000239560"/>
    </source>
</evidence>
<proteinExistence type="inferred from homology"/>
<feature type="compositionally biased region" description="Basic residues" evidence="5">
    <location>
        <begin position="49"/>
        <end position="61"/>
    </location>
</feature>
<feature type="compositionally biased region" description="Low complexity" evidence="5">
    <location>
        <begin position="205"/>
        <end position="219"/>
    </location>
</feature>
<feature type="compositionally biased region" description="Basic residues" evidence="5">
    <location>
        <begin position="245"/>
        <end position="266"/>
    </location>
</feature>
<evidence type="ECO:0008006" key="8">
    <source>
        <dbReference type="Google" id="ProtNLM"/>
    </source>
</evidence>
<comment type="similarity">
    <text evidence="2">Belongs to the RRP17 family.</text>
</comment>
<comment type="caution">
    <text evidence="6">The sequence shown here is derived from an EMBL/GenBank/DDBJ whole genome shotgun (WGS) entry which is preliminary data.</text>
</comment>
<protein>
    <recommendedName>
        <fullName evidence="8">Nucleolar protein 12</fullName>
    </recommendedName>
</protein>
<evidence type="ECO:0000256" key="5">
    <source>
        <dbReference type="SAM" id="MobiDB-lite"/>
    </source>
</evidence>
<organism evidence="6 7">
    <name type="scientific">Rhodotorula toruloides</name>
    <name type="common">Yeast</name>
    <name type="synonym">Rhodosporidium toruloides</name>
    <dbReference type="NCBI Taxonomy" id="5286"/>
    <lineage>
        <taxon>Eukaryota</taxon>
        <taxon>Fungi</taxon>
        <taxon>Dikarya</taxon>
        <taxon>Basidiomycota</taxon>
        <taxon>Pucciniomycotina</taxon>
        <taxon>Microbotryomycetes</taxon>
        <taxon>Sporidiobolales</taxon>
        <taxon>Sporidiobolaceae</taxon>
        <taxon>Rhodotorula</taxon>
    </lineage>
</organism>
<dbReference type="GO" id="GO:0019843">
    <property type="term" value="F:rRNA binding"/>
    <property type="evidence" value="ECO:0007669"/>
    <property type="project" value="TreeGrafter"/>
</dbReference>
<feature type="region of interest" description="Disordered" evidence="5">
    <location>
        <begin position="47"/>
        <end position="69"/>
    </location>
</feature>
<evidence type="ECO:0000256" key="3">
    <source>
        <dbReference type="ARBA" id="ARBA00023054"/>
    </source>
</evidence>
<dbReference type="EMBL" id="LCTV02000011">
    <property type="protein sequence ID" value="PRQ71919.1"/>
    <property type="molecule type" value="Genomic_DNA"/>
</dbReference>
<feature type="compositionally biased region" description="Basic and acidic residues" evidence="5">
    <location>
        <begin position="94"/>
        <end position="107"/>
    </location>
</feature>
<dbReference type="PANTHER" id="PTHR14577:SF0">
    <property type="entry name" value="NUCLEOLAR PROTEIN 12"/>
    <property type="match status" value="1"/>
</dbReference>
<dbReference type="PANTHER" id="PTHR14577">
    <property type="entry name" value="NUCLEOLAR PROTEIN 12"/>
    <property type="match status" value="1"/>
</dbReference>
<feature type="region of interest" description="Disordered" evidence="5">
    <location>
        <begin position="1"/>
        <end position="28"/>
    </location>
</feature>